<dbReference type="AlphaFoldDB" id="A0A9Q9AZV9"/>
<evidence type="ECO:0000313" key="3">
    <source>
        <dbReference type="Proteomes" id="UP001056384"/>
    </source>
</evidence>
<dbReference type="Proteomes" id="UP001056384">
    <property type="component" value="Chromosome 7"/>
</dbReference>
<sequence length="113" mass="12153">MLRGMLGRAFGGSGRAEVGGVEDGGGGGEIVEGEDERSMSGNEDKGSRLRREDDALRSGDGEGGRDGLGVDDHSARTKMRMYSDHEEEEMVAAFERKTDDVLRTSDEAENRDG</sequence>
<feature type="region of interest" description="Disordered" evidence="1">
    <location>
        <begin position="1"/>
        <end position="87"/>
    </location>
</feature>
<accession>A0A9Q9AZV9</accession>
<proteinExistence type="predicted"/>
<feature type="compositionally biased region" description="Basic and acidic residues" evidence="1">
    <location>
        <begin position="36"/>
        <end position="75"/>
    </location>
</feature>
<reference evidence="2" key="1">
    <citation type="submission" date="2022-06" db="EMBL/GenBank/DDBJ databases">
        <title>Complete genome sequences of two strains of the flax pathogen Septoria linicola.</title>
        <authorList>
            <person name="Lapalu N."/>
            <person name="Simon A."/>
            <person name="Demenou B."/>
            <person name="Paumier D."/>
            <person name="Guillot M.-P."/>
            <person name="Gout L."/>
            <person name="Valade R."/>
        </authorList>
    </citation>
    <scope>NUCLEOTIDE SEQUENCE</scope>
    <source>
        <strain evidence="2">SE15195</strain>
    </source>
</reference>
<feature type="compositionally biased region" description="Gly residues" evidence="1">
    <location>
        <begin position="21"/>
        <end position="30"/>
    </location>
</feature>
<organism evidence="2 3">
    <name type="scientific">Septoria linicola</name>
    <dbReference type="NCBI Taxonomy" id="215465"/>
    <lineage>
        <taxon>Eukaryota</taxon>
        <taxon>Fungi</taxon>
        <taxon>Dikarya</taxon>
        <taxon>Ascomycota</taxon>
        <taxon>Pezizomycotina</taxon>
        <taxon>Dothideomycetes</taxon>
        <taxon>Dothideomycetidae</taxon>
        <taxon>Mycosphaerellales</taxon>
        <taxon>Mycosphaerellaceae</taxon>
        <taxon>Septoria</taxon>
    </lineage>
</organism>
<dbReference type="EMBL" id="CP099424">
    <property type="protein sequence ID" value="USW55063.1"/>
    <property type="molecule type" value="Genomic_DNA"/>
</dbReference>
<evidence type="ECO:0000256" key="1">
    <source>
        <dbReference type="SAM" id="MobiDB-lite"/>
    </source>
</evidence>
<gene>
    <name evidence="2" type="ORF">Slin15195_G083820</name>
</gene>
<name>A0A9Q9AZV9_9PEZI</name>
<keyword evidence="3" id="KW-1185">Reference proteome</keyword>
<evidence type="ECO:0000313" key="2">
    <source>
        <dbReference type="EMBL" id="USW55063.1"/>
    </source>
</evidence>
<protein>
    <submittedName>
        <fullName evidence="2">Uncharacterized protein</fullName>
    </submittedName>
</protein>